<proteinExistence type="predicted"/>
<protein>
    <submittedName>
        <fullName evidence="2">Uncharacterized protein</fullName>
    </submittedName>
</protein>
<dbReference type="Proteomes" id="UP001424459">
    <property type="component" value="Unassembled WGS sequence"/>
</dbReference>
<sequence>MIRLYLFGGLMAFAGTAMVVQKVDHSMNYVPVMASITSVKTELCQLKKVSRGVVTKTTTTTGHMPCDEAEDLRLHNPDYAGMEALGYMDVTFSYISPVDHRQHSDTQTYAFDDYSRLAHAEGSQLPILAHKSKADETARDYDHMAGFASPEA</sequence>
<evidence type="ECO:0000256" key="1">
    <source>
        <dbReference type="SAM" id="SignalP"/>
    </source>
</evidence>
<dbReference type="RefSeq" id="WP_344695507.1">
    <property type="nucleotide sequence ID" value="NZ_BAABBR010000001.1"/>
</dbReference>
<name>A0ABP7TRU1_9SPHN</name>
<evidence type="ECO:0000313" key="2">
    <source>
        <dbReference type="EMBL" id="GAA4029547.1"/>
    </source>
</evidence>
<gene>
    <name evidence="2" type="ORF">GCM10022281_05920</name>
</gene>
<accession>A0ABP7TRU1</accession>
<dbReference type="EMBL" id="BAABBR010000001">
    <property type="protein sequence ID" value="GAA4029547.1"/>
    <property type="molecule type" value="Genomic_DNA"/>
</dbReference>
<evidence type="ECO:0000313" key="3">
    <source>
        <dbReference type="Proteomes" id="UP001424459"/>
    </source>
</evidence>
<keyword evidence="3" id="KW-1185">Reference proteome</keyword>
<comment type="caution">
    <text evidence="2">The sequence shown here is derived from an EMBL/GenBank/DDBJ whole genome shotgun (WGS) entry which is preliminary data.</text>
</comment>
<reference evidence="3" key="1">
    <citation type="journal article" date="2019" name="Int. J. Syst. Evol. Microbiol.">
        <title>The Global Catalogue of Microorganisms (GCM) 10K type strain sequencing project: providing services to taxonomists for standard genome sequencing and annotation.</title>
        <authorList>
            <consortium name="The Broad Institute Genomics Platform"/>
            <consortium name="The Broad Institute Genome Sequencing Center for Infectious Disease"/>
            <person name="Wu L."/>
            <person name="Ma J."/>
        </authorList>
    </citation>
    <scope>NUCLEOTIDE SEQUENCE [LARGE SCALE GENOMIC DNA]</scope>
    <source>
        <strain evidence="3">JCM 17564</strain>
    </source>
</reference>
<organism evidence="2 3">
    <name type="scientific">Sphingomonas rosea</name>
    <dbReference type="NCBI Taxonomy" id="335605"/>
    <lineage>
        <taxon>Bacteria</taxon>
        <taxon>Pseudomonadati</taxon>
        <taxon>Pseudomonadota</taxon>
        <taxon>Alphaproteobacteria</taxon>
        <taxon>Sphingomonadales</taxon>
        <taxon>Sphingomonadaceae</taxon>
        <taxon>Sphingomonas</taxon>
    </lineage>
</organism>
<feature type="signal peptide" evidence="1">
    <location>
        <begin position="1"/>
        <end position="19"/>
    </location>
</feature>
<keyword evidence="1" id="KW-0732">Signal</keyword>
<feature type="chain" id="PRO_5046223183" evidence="1">
    <location>
        <begin position="20"/>
        <end position="152"/>
    </location>
</feature>